<dbReference type="SUPFAM" id="SSF55961">
    <property type="entry name" value="Bet v1-like"/>
    <property type="match status" value="1"/>
</dbReference>
<keyword evidence="2" id="KW-1185">Reference proteome</keyword>
<evidence type="ECO:0000313" key="2">
    <source>
        <dbReference type="Proteomes" id="UP001595075"/>
    </source>
</evidence>
<sequence>MPISAQIEIDASPEEVRKVFLDFEHWPEIKSDTIKSITRLPSHPDGPIQVNEKLAVNFGGMTSNVNVLANTPTSFRWRGDVLFILSGDHTFHFQPSTLHPGKTLFISTEIPMRLLALIAGPIGMQKAFERFCEDFKRRVESVVGEGGR</sequence>
<evidence type="ECO:0008006" key="3">
    <source>
        <dbReference type="Google" id="ProtNLM"/>
    </source>
</evidence>
<name>A0ABR4C561_9HELO</name>
<dbReference type="EMBL" id="JAZHXI010000013">
    <property type="protein sequence ID" value="KAL2065054.1"/>
    <property type="molecule type" value="Genomic_DNA"/>
</dbReference>
<dbReference type="InterPro" id="IPR023393">
    <property type="entry name" value="START-like_dom_sf"/>
</dbReference>
<reference evidence="1 2" key="1">
    <citation type="journal article" date="2024" name="Commun. Biol.">
        <title>Comparative genomic analysis of thermophilic fungi reveals convergent evolutionary adaptations and gene losses.</title>
        <authorList>
            <person name="Steindorff A.S."/>
            <person name="Aguilar-Pontes M.V."/>
            <person name="Robinson A.J."/>
            <person name="Andreopoulos B."/>
            <person name="LaButti K."/>
            <person name="Kuo A."/>
            <person name="Mondo S."/>
            <person name="Riley R."/>
            <person name="Otillar R."/>
            <person name="Haridas S."/>
            <person name="Lipzen A."/>
            <person name="Grimwood J."/>
            <person name="Schmutz J."/>
            <person name="Clum A."/>
            <person name="Reid I.D."/>
            <person name="Moisan M.C."/>
            <person name="Butler G."/>
            <person name="Nguyen T.T.M."/>
            <person name="Dewar K."/>
            <person name="Conant G."/>
            <person name="Drula E."/>
            <person name="Henrissat B."/>
            <person name="Hansel C."/>
            <person name="Singer S."/>
            <person name="Hutchinson M.I."/>
            <person name="de Vries R.P."/>
            <person name="Natvig D.O."/>
            <person name="Powell A.J."/>
            <person name="Tsang A."/>
            <person name="Grigoriev I.V."/>
        </authorList>
    </citation>
    <scope>NUCLEOTIDE SEQUENCE [LARGE SCALE GENOMIC DNA]</scope>
    <source>
        <strain evidence="1 2">CBS 494.80</strain>
    </source>
</reference>
<comment type="caution">
    <text evidence="1">The sequence shown here is derived from an EMBL/GenBank/DDBJ whole genome shotgun (WGS) entry which is preliminary data.</text>
</comment>
<dbReference type="Proteomes" id="UP001595075">
    <property type="component" value="Unassembled WGS sequence"/>
</dbReference>
<protein>
    <recommendedName>
        <fullName evidence="3">Polyketide cyclase / dehydrase and lipid transport</fullName>
    </recommendedName>
</protein>
<proteinExistence type="predicted"/>
<dbReference type="InterPro" id="IPR019587">
    <property type="entry name" value="Polyketide_cyclase/dehydratase"/>
</dbReference>
<dbReference type="PANTHER" id="PTHR36166">
    <property type="entry name" value="CHROMOSOME 9, WHOLE GENOME SHOTGUN SEQUENCE"/>
    <property type="match status" value="1"/>
</dbReference>
<accession>A0ABR4C561</accession>
<gene>
    <name evidence="1" type="ORF">VTL71DRAFT_4194</name>
</gene>
<dbReference type="PANTHER" id="PTHR36166:SF1">
    <property type="entry name" value="SRPBCC DOMAIN-CONTAINING PROTEIN"/>
    <property type="match status" value="1"/>
</dbReference>
<evidence type="ECO:0000313" key="1">
    <source>
        <dbReference type="EMBL" id="KAL2065054.1"/>
    </source>
</evidence>
<dbReference type="CDD" id="cd07822">
    <property type="entry name" value="SRPBCC_4"/>
    <property type="match status" value="1"/>
</dbReference>
<dbReference type="Gene3D" id="3.30.530.20">
    <property type="match status" value="1"/>
</dbReference>
<dbReference type="Pfam" id="PF10604">
    <property type="entry name" value="Polyketide_cyc2"/>
    <property type="match status" value="1"/>
</dbReference>
<organism evidence="1 2">
    <name type="scientific">Oculimacula yallundae</name>
    <dbReference type="NCBI Taxonomy" id="86028"/>
    <lineage>
        <taxon>Eukaryota</taxon>
        <taxon>Fungi</taxon>
        <taxon>Dikarya</taxon>
        <taxon>Ascomycota</taxon>
        <taxon>Pezizomycotina</taxon>
        <taxon>Leotiomycetes</taxon>
        <taxon>Helotiales</taxon>
        <taxon>Ploettnerulaceae</taxon>
        <taxon>Oculimacula</taxon>
    </lineage>
</organism>